<protein>
    <submittedName>
        <fullName evidence="2">Glycosyl transferase</fullName>
    </submittedName>
</protein>
<keyword evidence="2" id="KW-0808">Transferase</keyword>
<reference evidence="2" key="1">
    <citation type="journal article" date="2014" name="Genome Biol. Evol.">
        <title>Pangenome evidence for extensive interdomain horizontal transfer affecting lineage core and shell genes in uncultured planktonic thaumarchaeota and euryarchaeota.</title>
        <authorList>
            <person name="Deschamps P."/>
            <person name="Zivanovic Y."/>
            <person name="Moreira D."/>
            <person name="Rodriguez-Valera F."/>
            <person name="Lopez-Garcia P."/>
        </authorList>
    </citation>
    <scope>NUCLEOTIDE SEQUENCE</scope>
</reference>
<feature type="coiled-coil region" evidence="1">
    <location>
        <begin position="248"/>
        <end position="275"/>
    </location>
</feature>
<evidence type="ECO:0000313" key="2">
    <source>
        <dbReference type="EMBL" id="AIE90238.1"/>
    </source>
</evidence>
<name>A0A075FGR7_9ARCH</name>
<dbReference type="SUPFAM" id="SSF53756">
    <property type="entry name" value="UDP-Glycosyltransferase/glycogen phosphorylase"/>
    <property type="match status" value="1"/>
</dbReference>
<keyword evidence="1" id="KW-0175">Coiled coil</keyword>
<dbReference type="GO" id="GO:0016740">
    <property type="term" value="F:transferase activity"/>
    <property type="evidence" value="ECO:0007669"/>
    <property type="project" value="UniProtKB-KW"/>
</dbReference>
<dbReference type="EMBL" id="KF900302">
    <property type="protein sequence ID" value="AIE90238.1"/>
    <property type="molecule type" value="Genomic_DNA"/>
</dbReference>
<sequence length="300" mass="35098">MNNNQVTILNDAAWVGYELANGLREVNMNVRYLPRNYAGPNVNTNALYSVYGKIINPFVNAIKAKGIIHVNYALQDAFFVRLIKKEINVLHCHGTDLFGLYDEEFKKNSKDLTRWSKIIEGNLKYANSVIVSTPEMLKLAKTIRQDAEYLPNPIDTTRFCPKVKQNAQLKAIGFNSWYERVPKYLIELMEKNGIKVDIHDRRPFSYLELHENLKEYDIYIDRIFTKGVSSYSKTCLEAMACGLVTIDYRHKENVNERVIELLDEIERKKESKENRQFIIDNHDRKKVIEKLLNIYRKQVE</sequence>
<proteinExistence type="predicted"/>
<evidence type="ECO:0000256" key="1">
    <source>
        <dbReference type="SAM" id="Coils"/>
    </source>
</evidence>
<dbReference type="Gene3D" id="3.40.50.2000">
    <property type="entry name" value="Glycogen Phosphorylase B"/>
    <property type="match status" value="1"/>
</dbReference>
<dbReference type="AlphaFoldDB" id="A0A075FGR7"/>
<organism evidence="2">
    <name type="scientific">uncultured marine thaumarchaeote AD1000_01_F04</name>
    <dbReference type="NCBI Taxonomy" id="1455879"/>
    <lineage>
        <taxon>Archaea</taxon>
        <taxon>Nitrososphaerota</taxon>
        <taxon>environmental samples</taxon>
    </lineage>
</organism>
<accession>A0A075FGR7</accession>